<dbReference type="InterPro" id="IPR009057">
    <property type="entry name" value="Homeodomain-like_sf"/>
</dbReference>
<evidence type="ECO:0000256" key="1">
    <source>
        <dbReference type="ARBA" id="ARBA00023015"/>
    </source>
</evidence>
<evidence type="ECO:0000256" key="3">
    <source>
        <dbReference type="ARBA" id="ARBA00023163"/>
    </source>
</evidence>
<feature type="DNA-binding region" description="H-T-H motif" evidence="4">
    <location>
        <begin position="28"/>
        <end position="47"/>
    </location>
</feature>
<evidence type="ECO:0000256" key="4">
    <source>
        <dbReference type="PROSITE-ProRule" id="PRU00335"/>
    </source>
</evidence>
<evidence type="ECO:0000313" key="6">
    <source>
        <dbReference type="EMBL" id="MBE4908486.1"/>
    </source>
</evidence>
<evidence type="ECO:0000256" key="2">
    <source>
        <dbReference type="ARBA" id="ARBA00023125"/>
    </source>
</evidence>
<dbReference type="PROSITE" id="PS50977">
    <property type="entry name" value="HTH_TETR_2"/>
    <property type="match status" value="1"/>
</dbReference>
<keyword evidence="2 4" id="KW-0238">DNA-binding</keyword>
<dbReference type="Pfam" id="PF00440">
    <property type="entry name" value="TetR_N"/>
    <property type="match status" value="1"/>
</dbReference>
<feature type="domain" description="HTH tetR-type" evidence="5">
    <location>
        <begin position="5"/>
        <end position="65"/>
    </location>
</feature>
<dbReference type="InterPro" id="IPR054156">
    <property type="entry name" value="YxaF_TetR_C"/>
</dbReference>
<evidence type="ECO:0000259" key="5">
    <source>
        <dbReference type="PROSITE" id="PS50977"/>
    </source>
</evidence>
<sequence length="188" mass="20709">MSTKKSSKDKIIETSSILFQTQGYHATGLNQITKESGAPKGSLYYYFPEGKEQLASEAVESTSILVANRIREGLQCSDDPITAIQTFINNLADDYEKSDVKQGLPVAAVALETAHTSEVLRQSCLNSYEMWHNVFADKLISGGYNKEDAQEVGLVINAMIEGAFINVLLQQNSDPLRKVARHIPKLLS</sequence>
<organism evidence="6 7">
    <name type="scientific">Litchfieldia luteola</name>
    <dbReference type="NCBI Taxonomy" id="682179"/>
    <lineage>
        <taxon>Bacteria</taxon>
        <taxon>Bacillati</taxon>
        <taxon>Bacillota</taxon>
        <taxon>Bacilli</taxon>
        <taxon>Bacillales</taxon>
        <taxon>Bacillaceae</taxon>
        <taxon>Litchfieldia</taxon>
    </lineage>
</organism>
<keyword evidence="1" id="KW-0805">Transcription regulation</keyword>
<name>A0ABR9QJ12_9BACI</name>
<protein>
    <submittedName>
        <fullName evidence="6">TetR/AcrR family transcriptional regulator</fullName>
    </submittedName>
</protein>
<dbReference type="SUPFAM" id="SSF48498">
    <property type="entry name" value="Tetracyclin repressor-like, C-terminal domain"/>
    <property type="match status" value="1"/>
</dbReference>
<dbReference type="RefSeq" id="WP_193536234.1">
    <property type="nucleotide sequence ID" value="NZ_JADCLJ010000020.1"/>
</dbReference>
<dbReference type="PANTHER" id="PTHR47506:SF3">
    <property type="entry name" value="HTH-TYPE TRANSCRIPTIONAL REGULATOR LMRA"/>
    <property type="match status" value="1"/>
</dbReference>
<dbReference type="PANTHER" id="PTHR47506">
    <property type="entry name" value="TRANSCRIPTIONAL REGULATORY PROTEIN"/>
    <property type="match status" value="1"/>
</dbReference>
<keyword evidence="3" id="KW-0804">Transcription</keyword>
<proteinExistence type="predicted"/>
<dbReference type="Gene3D" id="1.10.357.10">
    <property type="entry name" value="Tetracycline Repressor, domain 2"/>
    <property type="match status" value="1"/>
</dbReference>
<keyword evidence="7" id="KW-1185">Reference proteome</keyword>
<dbReference type="EMBL" id="JADCLJ010000020">
    <property type="protein sequence ID" value="MBE4908486.1"/>
    <property type="molecule type" value="Genomic_DNA"/>
</dbReference>
<dbReference type="SUPFAM" id="SSF46689">
    <property type="entry name" value="Homeodomain-like"/>
    <property type="match status" value="1"/>
</dbReference>
<reference evidence="6 7" key="1">
    <citation type="submission" date="2020-10" db="EMBL/GenBank/DDBJ databases">
        <title>Bacillus sp. HD4P25, an endophyte from a halophyte.</title>
        <authorList>
            <person name="Sun J.-Q."/>
        </authorList>
    </citation>
    <scope>NUCLEOTIDE SEQUENCE [LARGE SCALE GENOMIC DNA]</scope>
    <source>
        <strain evidence="6 7">YIM 93174</strain>
    </source>
</reference>
<dbReference type="InterPro" id="IPR001647">
    <property type="entry name" value="HTH_TetR"/>
</dbReference>
<dbReference type="InterPro" id="IPR036271">
    <property type="entry name" value="Tet_transcr_reg_TetR-rel_C_sf"/>
</dbReference>
<gene>
    <name evidence="6" type="ORF">IMZ08_10505</name>
</gene>
<dbReference type="Proteomes" id="UP001516662">
    <property type="component" value="Unassembled WGS sequence"/>
</dbReference>
<accession>A0ABR9QJ12</accession>
<evidence type="ECO:0000313" key="7">
    <source>
        <dbReference type="Proteomes" id="UP001516662"/>
    </source>
</evidence>
<dbReference type="Pfam" id="PF21993">
    <property type="entry name" value="TetR_C_13_2"/>
    <property type="match status" value="1"/>
</dbReference>
<comment type="caution">
    <text evidence="6">The sequence shown here is derived from an EMBL/GenBank/DDBJ whole genome shotgun (WGS) entry which is preliminary data.</text>
</comment>